<dbReference type="EMBL" id="LR792683">
    <property type="protein sequence ID" value="CAB3395570.1"/>
    <property type="molecule type" value="Genomic_DNA"/>
</dbReference>
<sequence>MMAGEWRDDRARAMLERQIENCGLIGSLGCGPAPSFVAERWFPNLDPIFRMSDFVE</sequence>
<name>A0A6F9EGZ5_9BACL</name>
<evidence type="ECO:0000313" key="1">
    <source>
        <dbReference type="EMBL" id="CAB3395570.1"/>
    </source>
</evidence>
<accession>A0A6F9EGZ5</accession>
<organism evidence="1 2">
    <name type="scientific">Kyrpidia spormannii</name>
    <dbReference type="NCBI Taxonomy" id="2055160"/>
    <lineage>
        <taxon>Bacteria</taxon>
        <taxon>Bacillati</taxon>
        <taxon>Bacillota</taxon>
        <taxon>Bacilli</taxon>
        <taxon>Bacillales</taxon>
        <taxon>Alicyclobacillaceae</taxon>
        <taxon>Kyrpidia</taxon>
    </lineage>
</organism>
<reference evidence="1 2" key="1">
    <citation type="submission" date="2020-04" db="EMBL/GenBank/DDBJ databases">
        <authorList>
            <person name="Hogendoorn C."/>
        </authorList>
    </citation>
    <scope>NUCLEOTIDE SEQUENCE [LARGE SCALE GENOMIC DNA]</scope>
    <source>
        <strain evidence="1">COOX1</strain>
    </source>
</reference>
<proteinExistence type="predicted"/>
<gene>
    <name evidence="1" type="ORF">COOX1_2978</name>
</gene>
<dbReference type="Proteomes" id="UP000502196">
    <property type="component" value="Chromosome"/>
</dbReference>
<protein>
    <submittedName>
        <fullName evidence="1">Uncharacterized protein</fullName>
    </submittedName>
</protein>
<dbReference type="AlphaFoldDB" id="A0A6F9EGZ5"/>
<evidence type="ECO:0000313" key="2">
    <source>
        <dbReference type="Proteomes" id="UP000502196"/>
    </source>
</evidence>